<evidence type="ECO:0000256" key="1">
    <source>
        <dbReference type="ARBA" id="ARBA00093462"/>
    </source>
</evidence>
<dbReference type="InterPro" id="IPR006343">
    <property type="entry name" value="DnaB/C_C"/>
</dbReference>
<dbReference type="Proteomes" id="UP001231941">
    <property type="component" value="Unassembled WGS sequence"/>
</dbReference>
<comment type="similarity">
    <text evidence="1">Belongs to the DnaB/DnaD family.</text>
</comment>
<dbReference type="Pfam" id="PF14297">
    <property type="entry name" value="Lin1244_N"/>
    <property type="match status" value="1"/>
</dbReference>
<dbReference type="Gene3D" id="1.10.10.630">
    <property type="entry name" value="DnaD domain-like"/>
    <property type="match status" value="1"/>
</dbReference>
<feature type="compositionally biased region" description="Basic and acidic residues" evidence="2">
    <location>
        <begin position="173"/>
        <end position="183"/>
    </location>
</feature>
<dbReference type="NCBIfam" id="TIGR01446">
    <property type="entry name" value="DnaD_dom"/>
    <property type="match status" value="1"/>
</dbReference>
<dbReference type="RefSeq" id="WP_305994499.1">
    <property type="nucleotide sequence ID" value="NZ_JAVAMP010000029.1"/>
</dbReference>
<name>A0ABT9J8F0_9BACL</name>
<evidence type="ECO:0000256" key="2">
    <source>
        <dbReference type="SAM" id="MobiDB-lite"/>
    </source>
</evidence>
<evidence type="ECO:0000259" key="4">
    <source>
        <dbReference type="Pfam" id="PF14297"/>
    </source>
</evidence>
<gene>
    <name evidence="5" type="ORF">Q5Y73_24245</name>
</gene>
<dbReference type="SUPFAM" id="SSF158499">
    <property type="entry name" value="DnaD domain-like"/>
    <property type="match status" value="1"/>
</dbReference>
<feature type="compositionally biased region" description="Polar residues" evidence="2">
    <location>
        <begin position="270"/>
        <end position="282"/>
    </location>
</feature>
<organism evidence="5 6">
    <name type="scientific">Chengkuizengella axinellae</name>
    <dbReference type="NCBI Taxonomy" id="3064388"/>
    <lineage>
        <taxon>Bacteria</taxon>
        <taxon>Bacillati</taxon>
        <taxon>Bacillota</taxon>
        <taxon>Bacilli</taxon>
        <taxon>Bacillales</taxon>
        <taxon>Paenibacillaceae</taxon>
        <taxon>Chengkuizengella</taxon>
    </lineage>
</organism>
<feature type="compositionally biased region" description="Basic and acidic residues" evidence="2">
    <location>
        <begin position="144"/>
        <end position="167"/>
    </location>
</feature>
<reference evidence="5 6" key="1">
    <citation type="submission" date="2023-08" db="EMBL/GenBank/DDBJ databases">
        <authorList>
            <person name="Park J.-S."/>
        </authorList>
    </citation>
    <scope>NUCLEOTIDE SEQUENCE [LARGE SCALE GENOMIC DNA]</scope>
    <source>
        <strain evidence="5 6">2205SS18-9</strain>
    </source>
</reference>
<evidence type="ECO:0000313" key="5">
    <source>
        <dbReference type="EMBL" id="MDP5277199.1"/>
    </source>
</evidence>
<dbReference type="Pfam" id="PF07261">
    <property type="entry name" value="DnaB_2"/>
    <property type="match status" value="1"/>
</dbReference>
<keyword evidence="6" id="KW-1185">Reference proteome</keyword>
<feature type="domain" description="Lin1244/Lin1753-like N-terminal" evidence="4">
    <location>
        <begin position="7"/>
        <end position="96"/>
    </location>
</feature>
<dbReference type="EMBL" id="JAVAMP010000029">
    <property type="protein sequence ID" value="MDP5277199.1"/>
    <property type="molecule type" value="Genomic_DNA"/>
</dbReference>
<feature type="region of interest" description="Disordered" evidence="2">
    <location>
        <begin position="109"/>
        <end position="194"/>
    </location>
</feature>
<evidence type="ECO:0000313" key="6">
    <source>
        <dbReference type="Proteomes" id="UP001231941"/>
    </source>
</evidence>
<dbReference type="InterPro" id="IPR025400">
    <property type="entry name" value="Lin1244/Lin1753-like_N"/>
</dbReference>
<evidence type="ECO:0000259" key="3">
    <source>
        <dbReference type="Pfam" id="PF07261"/>
    </source>
</evidence>
<feature type="domain" description="DnaB/C C-terminal" evidence="3">
    <location>
        <begin position="195"/>
        <end position="259"/>
    </location>
</feature>
<sequence>MNKDAYYFSHDSNARHDPKILALRSVYGIEGYGRYWVLIEFLREQTQYKLRKSKHLCNALAMQMQCSADEAQNFLHDCINEFELLLEDEEFIWSDSLLKRMIEKDKKSEKAKKAAKKRWEKVNNDKGSMPSESKEDANAMQAHSEGKALKESKGKEKKVKESKVNEIKEEENIENKKDQEDQKNSSCSSHSSNPFKLFESEGFGTLSELVSDSIGDLIDTYTERWVCEAMKKSVLKGKRNLGYVTGILKNWKADGIDEPWEKEEKANDSPRYQSKRYGNQKPNIPIMQYTENSDAEFTQEQLEEAKRLANEWDKPVAAGIDIDEDRPF</sequence>
<proteinExistence type="inferred from homology"/>
<dbReference type="InterPro" id="IPR034829">
    <property type="entry name" value="DnaD-like_sf"/>
</dbReference>
<accession>A0ABT9J8F0</accession>
<protein>
    <submittedName>
        <fullName evidence="5">DUF4373 domain-containing protein</fullName>
    </submittedName>
</protein>
<feature type="region of interest" description="Disordered" evidence="2">
    <location>
        <begin position="261"/>
        <end position="284"/>
    </location>
</feature>
<comment type="caution">
    <text evidence="5">The sequence shown here is derived from an EMBL/GenBank/DDBJ whole genome shotgun (WGS) entry which is preliminary data.</text>
</comment>